<dbReference type="Pfam" id="PF13806">
    <property type="entry name" value="Rieske_2"/>
    <property type="match status" value="1"/>
</dbReference>
<dbReference type="OrthoDB" id="516687at2"/>
<keyword evidence="1" id="KW-0001">2Fe-2S</keyword>
<dbReference type="PROSITE" id="PS51296">
    <property type="entry name" value="RIESKE"/>
    <property type="match status" value="1"/>
</dbReference>
<dbReference type="PROSITE" id="PS51300">
    <property type="entry name" value="NIRD"/>
    <property type="match status" value="1"/>
</dbReference>
<sequence length="113" mass="11965">MTTAPSQHWTAVCSLTDILPGTGVCALVADRHIAIFRLAGDELYAIDNIDPRSGASVLSRGLVGNLGDQLVVASPLYKNHFDLRTGACLETPEHSVRSYPVRLSGDSVMVASG</sequence>
<keyword evidence="6" id="KW-0534">Nitrate assimilation</keyword>
<evidence type="ECO:0000256" key="4">
    <source>
        <dbReference type="ARBA" id="ARBA00023004"/>
    </source>
</evidence>
<dbReference type="RefSeq" id="WP_133590842.1">
    <property type="nucleotide sequence ID" value="NZ_SNVV01000007.1"/>
</dbReference>
<dbReference type="CDD" id="cd03529">
    <property type="entry name" value="Rieske_NirD"/>
    <property type="match status" value="1"/>
</dbReference>
<evidence type="ECO:0000259" key="7">
    <source>
        <dbReference type="PROSITE" id="PS51296"/>
    </source>
</evidence>
<gene>
    <name evidence="8" type="ORF">C7389_10782</name>
</gene>
<reference evidence="8 9" key="1">
    <citation type="submission" date="2019-03" db="EMBL/GenBank/DDBJ databases">
        <title>Genomic Encyclopedia of Type Strains, Phase IV (KMG-IV): sequencing the most valuable type-strain genomes for metagenomic binning, comparative biology and taxonomic classification.</title>
        <authorList>
            <person name="Goeker M."/>
        </authorList>
    </citation>
    <scope>NUCLEOTIDE SEQUENCE [LARGE SCALE GENOMIC DNA]</scope>
    <source>
        <strain evidence="8 9">DSM 12121</strain>
    </source>
</reference>
<dbReference type="GO" id="GO:0008942">
    <property type="term" value="F:nitrite reductase [NAD(P)H] activity"/>
    <property type="evidence" value="ECO:0007669"/>
    <property type="project" value="InterPro"/>
</dbReference>
<keyword evidence="4" id="KW-0408">Iron</keyword>
<dbReference type="InterPro" id="IPR012748">
    <property type="entry name" value="Rieske-like_NirD"/>
</dbReference>
<protein>
    <submittedName>
        <fullName evidence="8">Assimilatory nitrite reductase (NAD(P)H) small subunit</fullName>
    </submittedName>
</protein>
<organism evidence="8 9">
    <name type="scientific">Azoarcus indigens</name>
    <dbReference type="NCBI Taxonomy" id="29545"/>
    <lineage>
        <taxon>Bacteria</taxon>
        <taxon>Pseudomonadati</taxon>
        <taxon>Pseudomonadota</taxon>
        <taxon>Betaproteobacteria</taxon>
        <taxon>Rhodocyclales</taxon>
        <taxon>Zoogloeaceae</taxon>
        <taxon>Azoarcus</taxon>
    </lineage>
</organism>
<evidence type="ECO:0000256" key="3">
    <source>
        <dbReference type="ARBA" id="ARBA00023002"/>
    </source>
</evidence>
<dbReference type="AlphaFoldDB" id="A0A4R6E3F1"/>
<evidence type="ECO:0000256" key="5">
    <source>
        <dbReference type="ARBA" id="ARBA00023014"/>
    </source>
</evidence>
<dbReference type="GO" id="GO:0046872">
    <property type="term" value="F:metal ion binding"/>
    <property type="evidence" value="ECO:0007669"/>
    <property type="project" value="UniProtKB-KW"/>
</dbReference>
<evidence type="ECO:0000313" key="8">
    <source>
        <dbReference type="EMBL" id="TDN51348.1"/>
    </source>
</evidence>
<dbReference type="EMBL" id="SNVV01000007">
    <property type="protein sequence ID" value="TDN51348.1"/>
    <property type="molecule type" value="Genomic_DNA"/>
</dbReference>
<dbReference type="InterPro" id="IPR017881">
    <property type="entry name" value="NirD"/>
</dbReference>
<keyword evidence="5" id="KW-0411">Iron-sulfur</keyword>
<accession>A0A4R6E3F1</accession>
<evidence type="ECO:0000313" key="9">
    <source>
        <dbReference type="Proteomes" id="UP000295129"/>
    </source>
</evidence>
<feature type="domain" description="Rieske" evidence="7">
    <location>
        <begin position="10"/>
        <end position="110"/>
    </location>
</feature>
<keyword evidence="3" id="KW-0560">Oxidoreductase</keyword>
<dbReference type="InterPro" id="IPR017941">
    <property type="entry name" value="Rieske_2Fe-2S"/>
</dbReference>
<dbReference type="GO" id="GO:0051537">
    <property type="term" value="F:2 iron, 2 sulfur cluster binding"/>
    <property type="evidence" value="ECO:0007669"/>
    <property type="project" value="UniProtKB-KW"/>
</dbReference>
<dbReference type="SUPFAM" id="SSF50022">
    <property type="entry name" value="ISP domain"/>
    <property type="match status" value="1"/>
</dbReference>
<dbReference type="InterPro" id="IPR036922">
    <property type="entry name" value="Rieske_2Fe-2S_sf"/>
</dbReference>
<keyword evidence="9" id="KW-1185">Reference proteome</keyword>
<evidence type="ECO:0000256" key="1">
    <source>
        <dbReference type="ARBA" id="ARBA00022714"/>
    </source>
</evidence>
<comment type="caution">
    <text evidence="8">The sequence shown here is derived from an EMBL/GenBank/DDBJ whole genome shotgun (WGS) entry which is preliminary data.</text>
</comment>
<evidence type="ECO:0000256" key="2">
    <source>
        <dbReference type="ARBA" id="ARBA00022723"/>
    </source>
</evidence>
<dbReference type="GO" id="GO:0042128">
    <property type="term" value="P:nitrate assimilation"/>
    <property type="evidence" value="ECO:0007669"/>
    <property type="project" value="UniProtKB-KW"/>
</dbReference>
<dbReference type="PANTHER" id="PTHR40562:SF1">
    <property type="entry name" value="NITRITE REDUCTASE (NADH) SMALL SUBUNIT"/>
    <property type="match status" value="1"/>
</dbReference>
<keyword evidence="2" id="KW-0479">Metal-binding</keyword>
<evidence type="ECO:0000256" key="6">
    <source>
        <dbReference type="ARBA" id="ARBA00023063"/>
    </source>
</evidence>
<name>A0A4R6E3F1_9RHOO</name>
<proteinExistence type="predicted"/>
<dbReference type="NCBIfam" id="TIGR02378">
    <property type="entry name" value="nirD_assim_sml"/>
    <property type="match status" value="1"/>
</dbReference>
<dbReference type="Proteomes" id="UP000295129">
    <property type="component" value="Unassembled WGS sequence"/>
</dbReference>
<dbReference type="Gene3D" id="2.102.10.10">
    <property type="entry name" value="Rieske [2Fe-2S] iron-sulphur domain"/>
    <property type="match status" value="1"/>
</dbReference>
<dbReference type="PANTHER" id="PTHR40562">
    <property type="match status" value="1"/>
</dbReference>